<dbReference type="RefSeq" id="WP_135182387.1">
    <property type="nucleotide sequence ID" value="NZ_JADGKZ010000012.1"/>
</dbReference>
<proteinExistence type="predicted"/>
<dbReference type="AlphaFoldDB" id="A0A4Y9J8Z8"/>
<evidence type="ECO:0000313" key="2">
    <source>
        <dbReference type="Proteomes" id="UP000297253"/>
    </source>
</evidence>
<name>A0A4Y9J8Z8_9STRE</name>
<gene>
    <name evidence="1" type="ORF">E4T82_08395</name>
</gene>
<accession>A0A4Y9J8Z8</accession>
<dbReference type="EMBL" id="SPPD01000012">
    <property type="protein sequence ID" value="TFU97372.1"/>
    <property type="molecule type" value="Genomic_DNA"/>
</dbReference>
<reference evidence="1 2" key="1">
    <citation type="submission" date="2019-03" db="EMBL/GenBank/DDBJ databases">
        <title>Diversity of the mouse oral microbiome.</title>
        <authorList>
            <person name="Joseph S."/>
            <person name="Aduse-Opoku J."/>
            <person name="Curtis M."/>
            <person name="Wade W."/>
            <person name="Hashim A."/>
        </authorList>
    </citation>
    <scope>NUCLEOTIDE SEQUENCE [LARGE SCALE GENOMIC DNA]</scope>
    <source>
        <strain evidence="1 2">WM131</strain>
    </source>
</reference>
<protein>
    <submittedName>
        <fullName evidence="1">Uncharacterized protein</fullName>
    </submittedName>
</protein>
<dbReference type="Proteomes" id="UP000297253">
    <property type="component" value="Unassembled WGS sequence"/>
</dbReference>
<organism evidence="1 2">
    <name type="scientific">Streptococcus cuniculi</name>
    <dbReference type="NCBI Taxonomy" id="1432788"/>
    <lineage>
        <taxon>Bacteria</taxon>
        <taxon>Bacillati</taxon>
        <taxon>Bacillota</taxon>
        <taxon>Bacilli</taxon>
        <taxon>Lactobacillales</taxon>
        <taxon>Streptococcaceae</taxon>
        <taxon>Streptococcus</taxon>
    </lineage>
</organism>
<dbReference type="OrthoDB" id="2220478at2"/>
<comment type="caution">
    <text evidence="1">The sequence shown here is derived from an EMBL/GenBank/DDBJ whole genome shotgun (WGS) entry which is preliminary data.</text>
</comment>
<evidence type="ECO:0000313" key="1">
    <source>
        <dbReference type="EMBL" id="TFU97372.1"/>
    </source>
</evidence>
<sequence length="198" mass="23202">MINKDKIYNECQKQECSLEVEVLEGQVLAPMLVENQQVIEDMKLKRETLRSWRPAKQLNVYVLVAFIPVYPEEYAQTERIYKDAVENFLNEFRQRKSKNVKEIISYEAWIDTDESSLYSSTEELEGFMFAEMLQDLLEKVRQADRDLYDITLGLLAKEFDESIEDVFARIGVKRSTGFYRLPKARALLAALLKELDPK</sequence>